<accession>A0A3S3CMJ0</accession>
<keyword evidence="2" id="KW-0238">DNA-binding</keyword>
<dbReference type="PANTHER" id="PTHR38445">
    <property type="entry name" value="HTH-TYPE TRANSCRIPTIONAL REPRESSOR YTRA"/>
    <property type="match status" value="1"/>
</dbReference>
<organism evidence="6 7">
    <name type="scientific">Rhodococcus xishaensis</name>
    <dbReference type="NCBI Taxonomy" id="2487364"/>
    <lineage>
        <taxon>Bacteria</taxon>
        <taxon>Bacillati</taxon>
        <taxon>Actinomycetota</taxon>
        <taxon>Actinomycetes</taxon>
        <taxon>Mycobacteriales</taxon>
        <taxon>Nocardiaceae</taxon>
        <taxon>Rhodococcus</taxon>
    </lineage>
</organism>
<evidence type="ECO:0000259" key="5">
    <source>
        <dbReference type="PROSITE" id="PS50949"/>
    </source>
</evidence>
<proteinExistence type="predicted"/>
<keyword evidence="7" id="KW-1185">Reference proteome</keyword>
<sequence>MNSSRVVVRSDDLLPPYEQIRRQIAALITSGQISPGDKLPSLRQLAKDLDVAIGTVARAYRDLEQEGWVESRRGKGTQVARTRPRSASPPSPDLLERLARDYLTAVVAAGFDAEEALSALSAIQAEDGPT</sequence>
<feature type="domain" description="HTH gntR-type" evidence="5">
    <location>
        <begin position="14"/>
        <end position="82"/>
    </location>
</feature>
<dbReference type="GO" id="GO:0003677">
    <property type="term" value="F:DNA binding"/>
    <property type="evidence" value="ECO:0007669"/>
    <property type="project" value="UniProtKB-KW"/>
</dbReference>
<dbReference type="PROSITE" id="PS50949">
    <property type="entry name" value="HTH_GNTR"/>
    <property type="match status" value="1"/>
</dbReference>
<keyword evidence="1" id="KW-0805">Transcription regulation</keyword>
<evidence type="ECO:0000256" key="2">
    <source>
        <dbReference type="ARBA" id="ARBA00023125"/>
    </source>
</evidence>
<dbReference type="OrthoDB" id="7363114at2"/>
<protein>
    <submittedName>
        <fullName evidence="6">GntR family transcriptional regulator</fullName>
    </submittedName>
</protein>
<evidence type="ECO:0000256" key="3">
    <source>
        <dbReference type="ARBA" id="ARBA00023163"/>
    </source>
</evidence>
<dbReference type="AlphaFoldDB" id="A0A3S3CMJ0"/>
<evidence type="ECO:0000313" key="7">
    <source>
        <dbReference type="Proteomes" id="UP000283479"/>
    </source>
</evidence>
<evidence type="ECO:0000256" key="4">
    <source>
        <dbReference type="SAM" id="MobiDB-lite"/>
    </source>
</evidence>
<evidence type="ECO:0000256" key="1">
    <source>
        <dbReference type="ARBA" id="ARBA00023015"/>
    </source>
</evidence>
<dbReference type="EMBL" id="RKLO01000005">
    <property type="protein sequence ID" value="RVW01157.1"/>
    <property type="molecule type" value="Genomic_DNA"/>
</dbReference>
<dbReference type="SMART" id="SM00345">
    <property type="entry name" value="HTH_GNTR"/>
    <property type="match status" value="1"/>
</dbReference>
<dbReference type="Gene3D" id="1.10.10.10">
    <property type="entry name" value="Winged helix-like DNA-binding domain superfamily/Winged helix DNA-binding domain"/>
    <property type="match status" value="1"/>
</dbReference>
<dbReference type="CDD" id="cd07377">
    <property type="entry name" value="WHTH_GntR"/>
    <property type="match status" value="1"/>
</dbReference>
<comment type="caution">
    <text evidence="6">The sequence shown here is derived from an EMBL/GenBank/DDBJ whole genome shotgun (WGS) entry which is preliminary data.</text>
</comment>
<dbReference type="SUPFAM" id="SSF46785">
    <property type="entry name" value="Winged helix' DNA-binding domain"/>
    <property type="match status" value="1"/>
</dbReference>
<dbReference type="Proteomes" id="UP000283479">
    <property type="component" value="Unassembled WGS sequence"/>
</dbReference>
<dbReference type="InterPro" id="IPR000524">
    <property type="entry name" value="Tscrpt_reg_HTH_GntR"/>
</dbReference>
<dbReference type="PANTHER" id="PTHR38445:SF7">
    <property type="entry name" value="GNTR-FAMILY TRANSCRIPTIONAL REGULATOR"/>
    <property type="match status" value="1"/>
</dbReference>
<keyword evidence="3" id="KW-0804">Transcription</keyword>
<gene>
    <name evidence="6" type="ORF">EGT50_12920</name>
</gene>
<dbReference type="GO" id="GO:0003700">
    <property type="term" value="F:DNA-binding transcription factor activity"/>
    <property type="evidence" value="ECO:0007669"/>
    <property type="project" value="InterPro"/>
</dbReference>
<dbReference type="Pfam" id="PF00392">
    <property type="entry name" value="GntR"/>
    <property type="match status" value="1"/>
</dbReference>
<evidence type="ECO:0000313" key="6">
    <source>
        <dbReference type="EMBL" id="RVW01157.1"/>
    </source>
</evidence>
<dbReference type="InterPro" id="IPR036388">
    <property type="entry name" value="WH-like_DNA-bd_sf"/>
</dbReference>
<name>A0A3S3CMJ0_9NOCA</name>
<reference evidence="6 7" key="1">
    <citation type="submission" date="2018-11" db="EMBL/GenBank/DDBJ databases">
        <title>Rhodococcus spongicola sp. nov. and Rhodococcus xishaensis sp. nov. from marine sponges.</title>
        <authorList>
            <person name="Li L."/>
            <person name="Lin H.W."/>
        </authorList>
    </citation>
    <scope>NUCLEOTIDE SEQUENCE [LARGE SCALE GENOMIC DNA]</scope>
    <source>
        <strain evidence="6 7">LHW51113</strain>
    </source>
</reference>
<dbReference type="RefSeq" id="WP_127955041.1">
    <property type="nucleotide sequence ID" value="NZ_RKLO01000005.1"/>
</dbReference>
<dbReference type="InterPro" id="IPR036390">
    <property type="entry name" value="WH_DNA-bd_sf"/>
</dbReference>
<feature type="region of interest" description="Disordered" evidence="4">
    <location>
        <begin position="71"/>
        <end position="93"/>
    </location>
</feature>